<feature type="domain" description="Core shell protein Gag P30" evidence="2">
    <location>
        <begin position="395"/>
        <end position="587"/>
    </location>
</feature>
<feature type="region of interest" description="Disordered" evidence="1">
    <location>
        <begin position="1"/>
        <end position="21"/>
    </location>
</feature>
<feature type="region of interest" description="Disordered" evidence="1">
    <location>
        <begin position="124"/>
        <end position="150"/>
    </location>
</feature>
<proteinExistence type="predicted"/>
<feature type="compositionally biased region" description="Basic and acidic residues" evidence="1">
    <location>
        <begin position="290"/>
        <end position="305"/>
    </location>
</feature>
<dbReference type="InterPro" id="IPR050462">
    <property type="entry name" value="Retroviral_Gag-Pol_poly"/>
</dbReference>
<dbReference type="OrthoDB" id="9049599at2759"/>
<dbReference type="InterPro" id="IPR003036">
    <property type="entry name" value="Gag_P30"/>
</dbReference>
<feature type="compositionally biased region" description="Basic and acidic residues" evidence="1">
    <location>
        <begin position="227"/>
        <end position="242"/>
    </location>
</feature>
<accession>A0A6I9YM50</accession>
<evidence type="ECO:0000256" key="1">
    <source>
        <dbReference type="SAM" id="MobiDB-lite"/>
    </source>
</evidence>
<gene>
    <name evidence="4" type="primary">LOC106551690</name>
</gene>
<dbReference type="SUPFAM" id="SSF47943">
    <property type="entry name" value="Retrovirus capsid protein, N-terminal core domain"/>
    <property type="match status" value="1"/>
</dbReference>
<dbReference type="PANTHER" id="PTHR33166">
    <property type="entry name" value="GAG_P30 DOMAIN-CONTAINING PROTEIN"/>
    <property type="match status" value="1"/>
</dbReference>
<evidence type="ECO:0000313" key="4">
    <source>
        <dbReference type="RefSeq" id="XP_013925307.1"/>
    </source>
</evidence>
<feature type="region of interest" description="Disordered" evidence="1">
    <location>
        <begin position="164"/>
        <end position="255"/>
    </location>
</feature>
<evidence type="ECO:0000259" key="2">
    <source>
        <dbReference type="Pfam" id="PF02093"/>
    </source>
</evidence>
<protein>
    <submittedName>
        <fullName evidence="4">Uncharacterized protein LOC106551690</fullName>
    </submittedName>
</protein>
<sequence>MGNENSRPEGDKGDVEPNILASVPQDSPLARMLKDWKDNPYTRSKDKKKMMKYCCSVWTRDSIGPPAVFWPCYGSEEDWLCQMLKSYVNNKQPFSQEESEYASCWKGAGNLGLFDHGRATMGARKEGPMARDSLPPTLDGPQGQEQEGASSPAVCFIDQATVGLPELGPGGQSHPGLRREVGQGIKPFDPLDSLPPPPPYQEVPSPVVTPLQAEPESGFSGQSHPGLRREAGKFKEPWDPRDALPPPPYQEQEGAPSPVVRFIDQATVRPSIPLQPDPESGFSGQSHPGLRREAGKVKEPWDPRDALPPPPYQEQEGAPSPPVRLIEQATVGPGLGREVEQCEKGIPNFPSPHKDRERSSAGQEDQFNEDRLPLGWSPISYQPVAFVNDPLTRSEVRSFKQDMKSFTEDPIGLAEQLDQFLGPSLYTWAELMLILSILFSEKEKGQILKAALKGWEKRYPPGVGVMPGKFPEVDPGWVPTNLLHRTYLVNLRHLIIQGIQEADPNNFIKALEISQGKEESPSAFLERLTDQVRRYAGTNLEAPLTQQLLKVYFVAKAWPDIRNKIQEMEGWHSETLADLQREAQKVYVERGEA</sequence>
<feature type="compositionally biased region" description="Basic and acidic residues" evidence="1">
    <location>
        <begin position="1"/>
        <end position="15"/>
    </location>
</feature>
<dbReference type="GeneID" id="106551690"/>
<feature type="region of interest" description="Disordered" evidence="1">
    <location>
        <begin position="343"/>
        <end position="372"/>
    </location>
</feature>
<dbReference type="Pfam" id="PF02093">
    <property type="entry name" value="Gag_p30"/>
    <property type="match status" value="1"/>
</dbReference>
<reference evidence="4" key="1">
    <citation type="submission" date="2025-08" db="UniProtKB">
        <authorList>
            <consortium name="RefSeq"/>
        </authorList>
    </citation>
    <scope>IDENTIFICATION</scope>
    <source>
        <tissue evidence="4">Skeletal muscle</tissue>
    </source>
</reference>
<dbReference type="AlphaFoldDB" id="A0A6I9YM50"/>
<organism evidence="3 4">
    <name type="scientific">Thamnophis sirtalis</name>
    <dbReference type="NCBI Taxonomy" id="35019"/>
    <lineage>
        <taxon>Eukaryota</taxon>
        <taxon>Metazoa</taxon>
        <taxon>Chordata</taxon>
        <taxon>Craniata</taxon>
        <taxon>Vertebrata</taxon>
        <taxon>Euteleostomi</taxon>
        <taxon>Lepidosauria</taxon>
        <taxon>Squamata</taxon>
        <taxon>Bifurcata</taxon>
        <taxon>Unidentata</taxon>
        <taxon>Episquamata</taxon>
        <taxon>Toxicofera</taxon>
        <taxon>Serpentes</taxon>
        <taxon>Colubroidea</taxon>
        <taxon>Colubridae</taxon>
        <taxon>Natricinae</taxon>
        <taxon>Thamnophis</taxon>
    </lineage>
</organism>
<dbReference type="Gene3D" id="1.10.375.10">
    <property type="entry name" value="Human Immunodeficiency Virus Type 1 Capsid Protein"/>
    <property type="match status" value="1"/>
</dbReference>
<dbReference type="GO" id="GO:0019068">
    <property type="term" value="P:virion assembly"/>
    <property type="evidence" value="ECO:0007669"/>
    <property type="project" value="InterPro"/>
</dbReference>
<feature type="region of interest" description="Disordered" evidence="1">
    <location>
        <begin position="270"/>
        <end position="322"/>
    </location>
</feature>
<keyword evidence="3" id="KW-1185">Reference proteome</keyword>
<evidence type="ECO:0000313" key="3">
    <source>
        <dbReference type="Proteomes" id="UP000504617"/>
    </source>
</evidence>
<dbReference type="KEGG" id="tsr:106551690"/>
<dbReference type="RefSeq" id="XP_013925307.1">
    <property type="nucleotide sequence ID" value="XM_014069832.1"/>
</dbReference>
<dbReference type="InterPro" id="IPR008919">
    <property type="entry name" value="Retrov_capsid_N"/>
</dbReference>
<name>A0A6I9YM50_9SAUR</name>
<dbReference type="Proteomes" id="UP000504617">
    <property type="component" value="Unplaced"/>
</dbReference>